<reference evidence="1" key="1">
    <citation type="submission" date="2023-02" db="EMBL/GenBank/DDBJ databases">
        <title>Genome of toxic invasive species Heracleum sosnowskyi carries increased number of genes despite the absence of recent whole-genome duplications.</title>
        <authorList>
            <person name="Schelkunov M."/>
            <person name="Shtratnikova V."/>
            <person name="Makarenko M."/>
            <person name="Klepikova A."/>
            <person name="Omelchenko D."/>
            <person name="Novikova G."/>
            <person name="Obukhova E."/>
            <person name="Bogdanov V."/>
            <person name="Penin A."/>
            <person name="Logacheva M."/>
        </authorList>
    </citation>
    <scope>NUCLEOTIDE SEQUENCE</scope>
    <source>
        <strain evidence="1">Hsosn_3</strain>
        <tissue evidence="1">Leaf</tissue>
    </source>
</reference>
<keyword evidence="2" id="KW-1185">Reference proteome</keyword>
<name>A0AAD8INB7_9APIA</name>
<dbReference type="AlphaFoldDB" id="A0AAD8INB7"/>
<dbReference type="EMBL" id="JAUIZM010000004">
    <property type="protein sequence ID" value="KAK1387986.1"/>
    <property type="molecule type" value="Genomic_DNA"/>
</dbReference>
<organism evidence="1 2">
    <name type="scientific">Heracleum sosnowskyi</name>
    <dbReference type="NCBI Taxonomy" id="360622"/>
    <lineage>
        <taxon>Eukaryota</taxon>
        <taxon>Viridiplantae</taxon>
        <taxon>Streptophyta</taxon>
        <taxon>Embryophyta</taxon>
        <taxon>Tracheophyta</taxon>
        <taxon>Spermatophyta</taxon>
        <taxon>Magnoliopsida</taxon>
        <taxon>eudicotyledons</taxon>
        <taxon>Gunneridae</taxon>
        <taxon>Pentapetalae</taxon>
        <taxon>asterids</taxon>
        <taxon>campanulids</taxon>
        <taxon>Apiales</taxon>
        <taxon>Apiaceae</taxon>
        <taxon>Apioideae</taxon>
        <taxon>apioid superclade</taxon>
        <taxon>Tordylieae</taxon>
        <taxon>Tordyliinae</taxon>
        <taxon>Heracleum</taxon>
    </lineage>
</organism>
<sequence>METVVREVKLENETELITAKNNLQRNSGSAFVEELLEDHYEEQFTAEFWVAVHSFILFDNIWWLLQSHFDCVVNEYEFLWFTAALHFEMQKGNLENEIMVEDVDELKATLLLYWCLIV</sequence>
<gene>
    <name evidence="1" type="ORF">POM88_016164</name>
</gene>
<protein>
    <submittedName>
        <fullName evidence="1">Uncharacterized protein</fullName>
    </submittedName>
</protein>
<evidence type="ECO:0000313" key="1">
    <source>
        <dbReference type="EMBL" id="KAK1387986.1"/>
    </source>
</evidence>
<proteinExistence type="predicted"/>
<accession>A0AAD8INB7</accession>
<dbReference type="Proteomes" id="UP001237642">
    <property type="component" value="Unassembled WGS sequence"/>
</dbReference>
<reference evidence="1" key="2">
    <citation type="submission" date="2023-05" db="EMBL/GenBank/DDBJ databases">
        <authorList>
            <person name="Schelkunov M.I."/>
        </authorList>
    </citation>
    <scope>NUCLEOTIDE SEQUENCE</scope>
    <source>
        <strain evidence="1">Hsosn_3</strain>
        <tissue evidence="1">Leaf</tissue>
    </source>
</reference>
<evidence type="ECO:0000313" key="2">
    <source>
        <dbReference type="Proteomes" id="UP001237642"/>
    </source>
</evidence>
<comment type="caution">
    <text evidence="1">The sequence shown here is derived from an EMBL/GenBank/DDBJ whole genome shotgun (WGS) entry which is preliminary data.</text>
</comment>